<dbReference type="RefSeq" id="WP_068820573.1">
    <property type="nucleotide sequence ID" value="NZ_LWHJ01000011.1"/>
</dbReference>
<evidence type="ECO:0000256" key="4">
    <source>
        <dbReference type="ARBA" id="ARBA00022833"/>
    </source>
</evidence>
<comment type="similarity">
    <text evidence="2 6">Belongs to the KduI family.</text>
</comment>
<dbReference type="InterPro" id="IPR021120">
    <property type="entry name" value="KduI/IolB_isomerase"/>
</dbReference>
<dbReference type="PIRSF" id="PIRSF006625">
    <property type="entry name" value="KduI"/>
    <property type="match status" value="1"/>
</dbReference>
<organism evidence="7 8">
    <name type="scientific">Pedobacter psychrophilus</name>
    <dbReference type="NCBI Taxonomy" id="1826909"/>
    <lineage>
        <taxon>Bacteria</taxon>
        <taxon>Pseudomonadati</taxon>
        <taxon>Bacteroidota</taxon>
        <taxon>Sphingobacteriia</taxon>
        <taxon>Sphingobacteriales</taxon>
        <taxon>Sphingobacteriaceae</taxon>
        <taxon>Pedobacter</taxon>
    </lineage>
</organism>
<accession>A0A179DKI6</accession>
<dbReference type="HAMAP" id="MF_00687">
    <property type="entry name" value="KduI"/>
    <property type="match status" value="1"/>
</dbReference>
<keyword evidence="8" id="KW-1185">Reference proteome</keyword>
<dbReference type="GO" id="GO:0008270">
    <property type="term" value="F:zinc ion binding"/>
    <property type="evidence" value="ECO:0007669"/>
    <property type="project" value="UniProtKB-UniRule"/>
</dbReference>
<dbReference type="PANTHER" id="PTHR38461:SF1">
    <property type="entry name" value="4-DEOXY-L-THREO-5-HEXOSULOSE-URONATE KETOL-ISOMERASE"/>
    <property type="match status" value="1"/>
</dbReference>
<dbReference type="GO" id="GO:0008697">
    <property type="term" value="F:4-deoxy-L-threo-5-hexosulose-uronate ketol-isomerase activity"/>
    <property type="evidence" value="ECO:0007669"/>
    <property type="project" value="UniProtKB-UniRule"/>
</dbReference>
<dbReference type="UniPathway" id="UPA00545">
    <property type="reaction ID" value="UER00826"/>
</dbReference>
<reference evidence="7 8" key="2">
    <citation type="submission" date="2016-06" db="EMBL/GenBank/DDBJ databases">
        <title>Pedobacter psychrophilus sp. nov., isolated from Antarctic fragmentary rock.</title>
        <authorList>
            <person name="Svec P."/>
        </authorList>
    </citation>
    <scope>NUCLEOTIDE SEQUENCE [LARGE SCALE GENOMIC DNA]</scope>
    <source>
        <strain evidence="7 8">CCM 8644</strain>
    </source>
</reference>
<dbReference type="GO" id="GO:0045490">
    <property type="term" value="P:pectin catabolic process"/>
    <property type="evidence" value="ECO:0007669"/>
    <property type="project" value="UniProtKB-UniRule"/>
</dbReference>
<comment type="cofactor">
    <cofactor evidence="6">
        <name>Zn(2+)</name>
        <dbReference type="ChEBI" id="CHEBI:29105"/>
    </cofactor>
    <text evidence="6">Binds 1 zinc ion per subunit.</text>
</comment>
<comment type="caution">
    <text evidence="7">The sequence shown here is derived from an EMBL/GenBank/DDBJ whole genome shotgun (WGS) entry which is preliminary data.</text>
</comment>
<keyword evidence="5 6" id="KW-0413">Isomerase</keyword>
<dbReference type="NCBIfam" id="NF002091">
    <property type="entry name" value="PRK00924.1"/>
    <property type="match status" value="1"/>
</dbReference>
<dbReference type="InterPro" id="IPR014710">
    <property type="entry name" value="RmlC-like_jellyroll"/>
</dbReference>
<dbReference type="Gene3D" id="2.60.120.520">
    <property type="entry name" value="pectin degrading enzyme 5-keto 4- deoxyuronate isomerase, domain 1"/>
    <property type="match status" value="1"/>
</dbReference>
<evidence type="ECO:0000256" key="6">
    <source>
        <dbReference type="HAMAP-Rule" id="MF_00687"/>
    </source>
</evidence>
<dbReference type="InterPro" id="IPR011051">
    <property type="entry name" value="RmlC_Cupin_sf"/>
</dbReference>
<keyword evidence="4 6" id="KW-0862">Zinc</keyword>
<dbReference type="OrthoDB" id="9770644at2"/>
<sequence>MEQRYHNSQKEVKEMNTAELREQFLVDELMVKGEIKFTYSHYDRVIVGGAVPTSGKLSLENFPMLRAEYFLERREMGVINVGGNGKIEVDGNTYEVNKKDCLYIGRGSKNISFSSASADEPALFYILSTPAHKEYDTKLMKESDATPVTLGAAETSNHRTIYKYIFADGLQSCQLVMGLTILNTGSVWNTMPAHVHDRRMEAYFYFDLADDQTIFHFMGEPQETRHITIHNNEAVISPPWSIHSGCGTSNYSFIWGMGGENQDYGDMDPVKITDLK</sequence>
<dbReference type="Proteomes" id="UP000078459">
    <property type="component" value="Unassembled WGS sequence"/>
</dbReference>
<protein>
    <recommendedName>
        <fullName evidence="6">4-deoxy-L-threo-5-hexosulose-uronate ketol-isomerase</fullName>
        <ecNumber evidence="6">5.3.1.17</ecNumber>
    </recommendedName>
    <alternativeName>
        <fullName evidence="6">5-keto-4-deoxyuronate isomerase</fullName>
    </alternativeName>
    <alternativeName>
        <fullName evidence="6">DKI isomerase</fullName>
    </alternativeName>
</protein>
<reference evidence="7 8" key="1">
    <citation type="submission" date="2016-04" db="EMBL/GenBank/DDBJ databases">
        <authorList>
            <person name="Evans L.H."/>
            <person name="Alamgir A."/>
            <person name="Owens N."/>
            <person name="Weber N.D."/>
            <person name="Virtaneva K."/>
            <person name="Barbian K."/>
            <person name="Babar A."/>
            <person name="Rosenke K."/>
        </authorList>
    </citation>
    <scope>NUCLEOTIDE SEQUENCE [LARGE SCALE GENOMIC DNA]</scope>
    <source>
        <strain evidence="7 8">CCM 8644</strain>
    </source>
</reference>
<feature type="binding site" evidence="6">
    <location>
        <position position="196"/>
    </location>
    <ligand>
        <name>Zn(2+)</name>
        <dbReference type="ChEBI" id="CHEBI:29105"/>
    </ligand>
</feature>
<proteinExistence type="inferred from homology"/>
<keyword evidence="3 6" id="KW-0479">Metal-binding</keyword>
<dbReference type="GO" id="GO:0019698">
    <property type="term" value="P:D-galacturonate catabolic process"/>
    <property type="evidence" value="ECO:0007669"/>
    <property type="project" value="TreeGrafter"/>
</dbReference>
<comment type="catalytic activity">
    <reaction evidence="1 6">
        <text>5-dehydro-4-deoxy-D-glucuronate = 3-deoxy-D-glycero-2,5-hexodiulosonate</text>
        <dbReference type="Rhea" id="RHEA:23896"/>
        <dbReference type="ChEBI" id="CHEBI:17117"/>
        <dbReference type="ChEBI" id="CHEBI:29071"/>
        <dbReference type="EC" id="5.3.1.17"/>
    </reaction>
</comment>
<dbReference type="Gene3D" id="2.60.120.10">
    <property type="entry name" value="Jelly Rolls"/>
    <property type="match status" value="1"/>
</dbReference>
<feature type="binding site" evidence="6">
    <location>
        <position position="194"/>
    </location>
    <ligand>
        <name>Zn(2+)</name>
        <dbReference type="ChEBI" id="CHEBI:29105"/>
    </ligand>
</feature>
<dbReference type="SUPFAM" id="SSF51182">
    <property type="entry name" value="RmlC-like cupins"/>
    <property type="match status" value="1"/>
</dbReference>
<dbReference type="PANTHER" id="PTHR38461">
    <property type="entry name" value="4-DEOXY-L-THREO-5-HEXOSULOSE-URONATE KETOL-ISOMERASE"/>
    <property type="match status" value="1"/>
</dbReference>
<dbReference type="EMBL" id="LWHJ01000011">
    <property type="protein sequence ID" value="OAQ41541.1"/>
    <property type="molecule type" value="Genomic_DNA"/>
</dbReference>
<dbReference type="InterPro" id="IPR007045">
    <property type="entry name" value="KduI"/>
</dbReference>
<evidence type="ECO:0000256" key="2">
    <source>
        <dbReference type="ARBA" id="ARBA00008086"/>
    </source>
</evidence>
<evidence type="ECO:0000256" key="5">
    <source>
        <dbReference type="ARBA" id="ARBA00023235"/>
    </source>
</evidence>
<comment type="function">
    <text evidence="6">Catalyzes the isomerization of 5-dehydro-4-deoxy-D-glucuronate to 3-deoxy-D-glycero-2,5-hexodiulosonate.</text>
</comment>
<feature type="binding site" evidence="6">
    <location>
        <position position="201"/>
    </location>
    <ligand>
        <name>Zn(2+)</name>
        <dbReference type="ChEBI" id="CHEBI:29105"/>
    </ligand>
</feature>
<evidence type="ECO:0000256" key="1">
    <source>
        <dbReference type="ARBA" id="ARBA00000552"/>
    </source>
</evidence>
<dbReference type="STRING" id="1826909.A5893_00035"/>
<feature type="binding site" evidence="6">
    <location>
        <position position="243"/>
    </location>
    <ligand>
        <name>Zn(2+)</name>
        <dbReference type="ChEBI" id="CHEBI:29105"/>
    </ligand>
</feature>
<dbReference type="GO" id="GO:0042840">
    <property type="term" value="P:D-glucuronate catabolic process"/>
    <property type="evidence" value="ECO:0007669"/>
    <property type="project" value="TreeGrafter"/>
</dbReference>
<dbReference type="EC" id="5.3.1.17" evidence="6"/>
<name>A0A179DKI6_9SPHI</name>
<dbReference type="CDD" id="cd20294">
    <property type="entry name" value="cupin_KduI_N"/>
    <property type="match status" value="1"/>
</dbReference>
<evidence type="ECO:0000256" key="3">
    <source>
        <dbReference type="ARBA" id="ARBA00022723"/>
    </source>
</evidence>
<evidence type="ECO:0000313" key="7">
    <source>
        <dbReference type="EMBL" id="OAQ41541.1"/>
    </source>
</evidence>
<dbReference type="CDD" id="cd20491">
    <property type="entry name" value="cupin_KduI_C"/>
    <property type="match status" value="1"/>
</dbReference>
<dbReference type="Pfam" id="PF04962">
    <property type="entry name" value="KduI"/>
    <property type="match status" value="1"/>
</dbReference>
<dbReference type="InterPro" id="IPR027449">
    <property type="entry name" value="KduI_N"/>
</dbReference>
<comment type="pathway">
    <text evidence="6">Glycan metabolism; pectin degradation; 2-dehydro-3-deoxy-D-gluconate from pectin: step 4/5.</text>
</comment>
<dbReference type="AlphaFoldDB" id="A0A179DKI6"/>
<gene>
    <name evidence="6" type="primary">kduI</name>
    <name evidence="7" type="ORF">A5893_00035</name>
</gene>
<evidence type="ECO:0000313" key="8">
    <source>
        <dbReference type="Proteomes" id="UP000078459"/>
    </source>
</evidence>